<name>A0AAU7XYH7_9PSED</name>
<dbReference type="AlphaFoldDB" id="A0AAU7XYH7"/>
<evidence type="ECO:0000259" key="1">
    <source>
        <dbReference type="Pfam" id="PF13086"/>
    </source>
</evidence>
<dbReference type="CDD" id="cd18808">
    <property type="entry name" value="SF1_C_Upf1"/>
    <property type="match status" value="1"/>
</dbReference>
<dbReference type="InterPro" id="IPR047187">
    <property type="entry name" value="SF1_C_Upf1"/>
</dbReference>
<feature type="domain" description="DNA2/NAM7 helicase helicase" evidence="1">
    <location>
        <begin position="272"/>
        <end position="567"/>
    </location>
</feature>
<dbReference type="RefSeq" id="WP_350446905.1">
    <property type="nucleotide sequence ID" value="NZ_CP158373.1"/>
</dbReference>
<dbReference type="PANTHER" id="PTHR10887">
    <property type="entry name" value="DNA2/NAM7 HELICASE FAMILY"/>
    <property type="match status" value="1"/>
</dbReference>
<dbReference type="SUPFAM" id="SSF52540">
    <property type="entry name" value="P-loop containing nucleoside triphosphate hydrolases"/>
    <property type="match status" value="1"/>
</dbReference>
<dbReference type="PANTHER" id="PTHR10887:SF495">
    <property type="entry name" value="HELICASE SENATAXIN ISOFORM X1-RELATED"/>
    <property type="match status" value="1"/>
</dbReference>
<proteinExistence type="predicted"/>
<dbReference type="Pfam" id="PF13087">
    <property type="entry name" value="AAA_12"/>
    <property type="match status" value="1"/>
</dbReference>
<evidence type="ECO:0000313" key="3">
    <source>
        <dbReference type="EMBL" id="XBY63062.1"/>
    </source>
</evidence>
<feature type="domain" description="DNA2/NAM7 helicase-like C-terminal" evidence="2">
    <location>
        <begin position="608"/>
        <end position="781"/>
    </location>
</feature>
<dbReference type="Pfam" id="PF13086">
    <property type="entry name" value="AAA_11"/>
    <property type="match status" value="1"/>
</dbReference>
<dbReference type="InterPro" id="IPR027417">
    <property type="entry name" value="P-loop_NTPase"/>
</dbReference>
<dbReference type="InterPro" id="IPR045055">
    <property type="entry name" value="DNA2/NAM7-like"/>
</dbReference>
<dbReference type="InterPro" id="IPR041679">
    <property type="entry name" value="DNA2/NAM7-like_C"/>
</dbReference>
<dbReference type="Gene3D" id="3.40.50.300">
    <property type="entry name" value="P-loop containing nucleotide triphosphate hydrolases"/>
    <property type="match status" value="2"/>
</dbReference>
<dbReference type="InterPro" id="IPR041677">
    <property type="entry name" value="DNA2/NAM7_AAA_11"/>
</dbReference>
<accession>A0AAU7XYH7</accession>
<dbReference type="EMBL" id="CP158373">
    <property type="protein sequence ID" value="XBY63062.1"/>
    <property type="molecule type" value="Genomic_DNA"/>
</dbReference>
<sequence>MPSIAKRLSFYRACYQADSRELQLDDVSTFKAERWGWLDGREELASGAMPFAALSAELGEHLLQQQNLYQRELQLIYGVLPVCGRRSDAEGKAVRHCAPLVYFEARLESLGEGAPPSLAIDLAQPQLNRRLLRQLLKADAEQGLESLPLPSGALDDHYLADLMAWLQRFTVVGEVLPATAFPALEDAAPLKKAMAAQRLSLRSAALVALAERGAGSRGILHELQLLQGAERHSPALRQLLGEDAGAEAGGEAGATLGTPSRPEALPASLSLAQRQALANATRYPLSFVAGPPGTGKSYTLAALALDRHLQGESVLLVSRSQQAVTVIADKLRDDLGLRDGVLQVEEQSLLRTLRARLDQLLQGELPPLEEGAVARQQRALKDLLDEEAALSRAFDKRSRQALRWSGLLVRAERGTLAFWQRWLQVPWVERRVRSSVRHWQILDDLRDCQRRREAHSRQYIDSLRVERLQRLLDSDRQTFVRYNQAIRARSSQRQQSLFDELDPARLLAAFPIWVVSLDDLHKVLPLREGLFDVLVIDEATQCDIASALPALQRCKRAVVAGDSRQLRHVSFLSRAQERQLLQRAELPESDQQAWSYRDNSLLDLVGERLASQRALTFLDEHFRGRPALIRFSNEAFYNGRIRVMKERPEQLAAESLSLHRLEGQRVPAGHNPVEAERALALLEEHVGRYRDSQIKPSVGLLSPFRDQVEHLRRLLAERLPGELLAQFRVRVATPYGFQGEERDLMILSFAIDAAGAQAAHYLNREDMFNVAITRAREHQMLLFSGDERQLAPGHLLRRYLERLEQGQGHDNGGQVVDAFQQQVAEALQGQGVRVWSGYPVAGHCLDLFCQRGERVLAIDLIGYPGASEDVFDLERYQVLARAGLEMIPLSYAVWKLQPQVALEALLMRL</sequence>
<gene>
    <name evidence="3" type="ORF">ABS648_24415</name>
</gene>
<protein>
    <submittedName>
        <fullName evidence="3">AAA domain-containing protein</fullName>
    </submittedName>
</protein>
<evidence type="ECO:0000259" key="2">
    <source>
        <dbReference type="Pfam" id="PF13087"/>
    </source>
</evidence>
<reference evidence="3" key="1">
    <citation type="submission" date="2023-08" db="EMBL/GenBank/DDBJ databases">
        <title>Increased levels of nutrients transform a symbiont into a lethal pathobiont.</title>
        <authorList>
            <person name="Lachnit T."/>
            <person name="Ulrich L."/>
            <person name="Willmer F.M."/>
            <person name="Hasenbein T."/>
            <person name="Steiner L.X."/>
            <person name="Wolters M."/>
            <person name="Herbst E.M."/>
            <person name="Deines P."/>
        </authorList>
    </citation>
    <scope>NUCLEOTIDE SEQUENCE</scope>
    <source>
        <strain evidence="3">T3</strain>
    </source>
</reference>
<dbReference type="GO" id="GO:0004386">
    <property type="term" value="F:helicase activity"/>
    <property type="evidence" value="ECO:0007669"/>
    <property type="project" value="InterPro"/>
</dbReference>
<organism evidence="3">
    <name type="scientific">Pseudomonas solani</name>
    <dbReference type="NCBI Taxonomy" id="2731552"/>
    <lineage>
        <taxon>Bacteria</taxon>
        <taxon>Pseudomonadati</taxon>
        <taxon>Pseudomonadota</taxon>
        <taxon>Gammaproteobacteria</taxon>
        <taxon>Pseudomonadales</taxon>
        <taxon>Pseudomonadaceae</taxon>
        <taxon>Pseudomonas</taxon>
    </lineage>
</organism>